<dbReference type="GO" id="GO:0042608">
    <property type="term" value="F:T cell receptor binding"/>
    <property type="evidence" value="ECO:0007669"/>
    <property type="project" value="Ensembl"/>
</dbReference>
<dbReference type="GO" id="GO:0001916">
    <property type="term" value="P:positive regulation of T cell mediated cytotoxicity"/>
    <property type="evidence" value="ECO:0007669"/>
    <property type="project" value="Ensembl"/>
</dbReference>
<keyword evidence="9" id="KW-1015">Disulfide bond</keyword>
<dbReference type="GO" id="GO:0019886">
    <property type="term" value="P:antigen processing and presentation of exogenous peptide antigen via MHC class II"/>
    <property type="evidence" value="ECO:0007669"/>
    <property type="project" value="Ensembl"/>
</dbReference>
<evidence type="ECO:0000256" key="2">
    <source>
        <dbReference type="ARBA" id="ARBA00007394"/>
    </source>
</evidence>
<keyword evidence="5" id="KW-0391">Immunity</keyword>
<dbReference type="FunFam" id="2.60.40.10:FF:000280">
    <property type="entry name" value="HLA class II histocompatibility antigen, DR alpha chain"/>
    <property type="match status" value="1"/>
</dbReference>
<dbReference type="GO" id="GO:0031902">
    <property type="term" value="C:late endosome membrane"/>
    <property type="evidence" value="ECO:0007669"/>
    <property type="project" value="Ensembl"/>
</dbReference>
<dbReference type="GO" id="GO:0002491">
    <property type="term" value="P:antigen processing and presentation of endogenous peptide antigen via MHC class II"/>
    <property type="evidence" value="ECO:0007669"/>
    <property type="project" value="Ensembl"/>
</dbReference>
<feature type="transmembrane region" description="Helical" evidence="14">
    <location>
        <begin position="252"/>
        <end position="270"/>
    </location>
</feature>
<dbReference type="PANTHER" id="PTHR19944:SF86">
    <property type="entry name" value="HLA CLASS II HISTOCOMPATIBILITY ANTIGEN, DR ALPHA CHAIN"/>
    <property type="match status" value="1"/>
</dbReference>
<dbReference type="GO" id="GO:0043382">
    <property type="term" value="P:positive regulation of memory T cell differentiation"/>
    <property type="evidence" value="ECO:0007669"/>
    <property type="project" value="Ensembl"/>
</dbReference>
<dbReference type="InterPro" id="IPR007110">
    <property type="entry name" value="Ig-like_dom"/>
</dbReference>
<dbReference type="InterPro" id="IPR003597">
    <property type="entry name" value="Ig_C1-set"/>
</dbReference>
<evidence type="ECO:0000256" key="7">
    <source>
        <dbReference type="ARBA" id="ARBA00023130"/>
    </source>
</evidence>
<dbReference type="Pfam" id="PF00993">
    <property type="entry name" value="MHC_II_alpha"/>
    <property type="match status" value="1"/>
</dbReference>
<dbReference type="Gene3D" id="2.60.40.10">
    <property type="entry name" value="Immunoglobulins"/>
    <property type="match status" value="1"/>
</dbReference>
<evidence type="ECO:0000256" key="12">
    <source>
        <dbReference type="RuleBase" id="RU004238"/>
    </source>
</evidence>
<dbReference type="Bgee" id="ENSMODG00000014722">
    <property type="expression patterns" value="Expressed in blood and 16 other cell types or tissues"/>
</dbReference>
<reference evidence="16" key="2">
    <citation type="submission" date="2025-08" db="UniProtKB">
        <authorList>
            <consortium name="Ensembl"/>
        </authorList>
    </citation>
    <scope>IDENTIFICATION</scope>
</reference>
<dbReference type="Pfam" id="PF07654">
    <property type="entry name" value="C1-set"/>
    <property type="match status" value="1"/>
</dbReference>
<evidence type="ECO:0000256" key="8">
    <source>
        <dbReference type="ARBA" id="ARBA00023136"/>
    </source>
</evidence>
<feature type="compositionally biased region" description="Basic and acidic residues" evidence="13">
    <location>
        <begin position="39"/>
        <end position="54"/>
    </location>
</feature>
<evidence type="ECO:0000256" key="5">
    <source>
        <dbReference type="ARBA" id="ARBA00022859"/>
    </source>
</evidence>
<dbReference type="FunCoup" id="A0A5F8GDW7">
    <property type="interactions" value="124"/>
</dbReference>
<keyword evidence="7" id="KW-1064">Adaptive immunity</keyword>
<feature type="domain" description="Ig-like" evidence="15">
    <location>
        <begin position="143"/>
        <end position="232"/>
    </location>
</feature>
<dbReference type="GO" id="GO:0002250">
    <property type="term" value="P:adaptive immune response"/>
    <property type="evidence" value="ECO:0007669"/>
    <property type="project" value="UniProtKB-KW"/>
</dbReference>
<dbReference type="FunFam" id="3.10.320.10:FF:000002">
    <property type="entry name" value="HLA class II histocompatibility antigen, DR alpha chain"/>
    <property type="match status" value="1"/>
</dbReference>
<dbReference type="SMART" id="SM00407">
    <property type="entry name" value="IGc1"/>
    <property type="match status" value="1"/>
</dbReference>
<evidence type="ECO:0000256" key="13">
    <source>
        <dbReference type="SAM" id="MobiDB-lite"/>
    </source>
</evidence>
<dbReference type="GO" id="GO:0032831">
    <property type="term" value="P:positive regulation of CD4-positive, CD25-positive, alpha-beta regulatory T cell differentiation"/>
    <property type="evidence" value="ECO:0007669"/>
    <property type="project" value="Ensembl"/>
</dbReference>
<dbReference type="SUPFAM" id="SSF54452">
    <property type="entry name" value="MHC antigen-recognition domain"/>
    <property type="match status" value="1"/>
</dbReference>
<dbReference type="CDD" id="cd05767">
    <property type="entry name" value="IgC1_MHC_II_alpha"/>
    <property type="match status" value="1"/>
</dbReference>
<protein>
    <submittedName>
        <fullName evidence="16">Major histocompatibility complex, class II, DR alpha</fullName>
    </submittedName>
</protein>
<sequence length="287" mass="31797">MTIISPSDGPSWSNDTLADGYDDAGEEPAPEIPPVSQLNEKDSLGPLSKLDEDKRSHTENHVIIQAEFAQTSNPEGEFMFDFDGDEIFHVDMDKRETVWRLTDFSNFASFEAQGALANLAVDKANLEIMMKRSNNTPDTNVPPEVTVFPKGPVELGHPNVLVCFIDKFSPPVLNVTWLQNGKPITDGVFETVFLPRADHSFRKFHYLTFIPSATDFYDCEVDHWGLEQPTIKHWEPEVRTPLPETTETVVCALGLAVGLVGIIAGTILFIKAKRSSNTSRGGPRGPL</sequence>
<dbReference type="InterPro" id="IPR036179">
    <property type="entry name" value="Ig-like_dom_sf"/>
</dbReference>
<keyword evidence="3 14" id="KW-0812">Transmembrane</keyword>
<dbReference type="SMART" id="SM00920">
    <property type="entry name" value="MHC_II_alpha"/>
    <property type="match status" value="1"/>
</dbReference>
<reference evidence="16" key="3">
    <citation type="submission" date="2025-09" db="UniProtKB">
        <authorList>
            <consortium name="Ensembl"/>
        </authorList>
    </citation>
    <scope>IDENTIFICATION</scope>
</reference>
<keyword evidence="11" id="KW-0491">MHC II</keyword>
<dbReference type="GO" id="GO:0042605">
    <property type="term" value="F:peptide antigen binding"/>
    <property type="evidence" value="ECO:0007669"/>
    <property type="project" value="Ensembl"/>
</dbReference>
<dbReference type="GO" id="GO:0009986">
    <property type="term" value="C:cell surface"/>
    <property type="evidence" value="ECO:0007669"/>
    <property type="project" value="Ensembl"/>
</dbReference>
<evidence type="ECO:0000256" key="3">
    <source>
        <dbReference type="ARBA" id="ARBA00022692"/>
    </source>
</evidence>
<evidence type="ECO:0000256" key="4">
    <source>
        <dbReference type="ARBA" id="ARBA00022729"/>
    </source>
</evidence>
<keyword evidence="4" id="KW-0732">Signal</keyword>
<dbReference type="AlphaFoldDB" id="A0A5F8GDW7"/>
<keyword evidence="17" id="KW-1185">Reference proteome</keyword>
<dbReference type="InterPro" id="IPR003006">
    <property type="entry name" value="Ig/MHC_CS"/>
</dbReference>
<feature type="compositionally biased region" description="Polar residues" evidence="13">
    <location>
        <begin position="1"/>
        <end position="16"/>
    </location>
</feature>
<evidence type="ECO:0000256" key="11">
    <source>
        <dbReference type="ARBA" id="ARBA00023182"/>
    </source>
</evidence>
<feature type="compositionally biased region" description="Acidic residues" evidence="13">
    <location>
        <begin position="20"/>
        <end position="29"/>
    </location>
</feature>
<dbReference type="GO" id="GO:0030247">
    <property type="term" value="F:polysaccharide binding"/>
    <property type="evidence" value="ECO:0007669"/>
    <property type="project" value="Ensembl"/>
</dbReference>
<dbReference type="SUPFAM" id="SSF48726">
    <property type="entry name" value="Immunoglobulin"/>
    <property type="match status" value="1"/>
</dbReference>
<proteinExistence type="inferred from homology"/>
<comment type="similarity">
    <text evidence="2 12">Belongs to the MHC class II family.</text>
</comment>
<dbReference type="GO" id="GO:0002469">
    <property type="term" value="P:myeloid dendritic cell antigen processing and presentation"/>
    <property type="evidence" value="ECO:0007669"/>
    <property type="project" value="Ensembl"/>
</dbReference>
<evidence type="ECO:0000256" key="1">
    <source>
        <dbReference type="ARBA" id="ARBA00004479"/>
    </source>
</evidence>
<dbReference type="STRING" id="13616.ENSMODP00000045609"/>
<accession>A0A5F8GDW7</accession>
<dbReference type="InterPro" id="IPR013783">
    <property type="entry name" value="Ig-like_fold"/>
</dbReference>
<dbReference type="Proteomes" id="UP000002280">
    <property type="component" value="Chromosome 2"/>
</dbReference>
<reference evidence="16 17" key="1">
    <citation type="journal article" date="2007" name="Nature">
        <title>Genome of the marsupial Monodelphis domestica reveals innovation in non-coding sequences.</title>
        <authorList>
            <person name="Mikkelsen T.S."/>
            <person name="Wakefield M.J."/>
            <person name="Aken B."/>
            <person name="Amemiya C.T."/>
            <person name="Chang J.L."/>
            <person name="Duke S."/>
            <person name="Garber M."/>
            <person name="Gentles A.J."/>
            <person name="Goodstadt L."/>
            <person name="Heger A."/>
            <person name="Jurka J."/>
            <person name="Kamal M."/>
            <person name="Mauceli E."/>
            <person name="Searle S.M."/>
            <person name="Sharpe T."/>
            <person name="Baker M.L."/>
            <person name="Batzer M.A."/>
            <person name="Benos P.V."/>
            <person name="Belov K."/>
            <person name="Clamp M."/>
            <person name="Cook A."/>
            <person name="Cuff J."/>
            <person name="Das R."/>
            <person name="Davidow L."/>
            <person name="Deakin J.E."/>
            <person name="Fazzari M.J."/>
            <person name="Glass J.L."/>
            <person name="Grabherr M."/>
            <person name="Greally J.M."/>
            <person name="Gu W."/>
            <person name="Hore T.A."/>
            <person name="Huttley G.A."/>
            <person name="Kleber M."/>
            <person name="Jirtle R.L."/>
            <person name="Koina E."/>
            <person name="Lee J.T."/>
            <person name="Mahony S."/>
            <person name="Marra M.A."/>
            <person name="Miller R.D."/>
            <person name="Nicholls R.D."/>
            <person name="Oda M."/>
            <person name="Papenfuss A.T."/>
            <person name="Parra Z.E."/>
            <person name="Pollock D.D."/>
            <person name="Ray D.A."/>
            <person name="Schein J.E."/>
            <person name="Speed T.P."/>
            <person name="Thompson K."/>
            <person name="VandeBerg J.L."/>
            <person name="Wade C.M."/>
            <person name="Walker J.A."/>
            <person name="Waters P.D."/>
            <person name="Webber C."/>
            <person name="Weidman J.R."/>
            <person name="Xie X."/>
            <person name="Zody M.C."/>
            <person name="Baldwin J."/>
            <person name="Abdouelleil A."/>
            <person name="Abdulkadir J."/>
            <person name="Abebe A."/>
            <person name="Abera B."/>
            <person name="Abreu J."/>
            <person name="Acer S.C."/>
            <person name="Aftuck L."/>
            <person name="Alexander A."/>
            <person name="An P."/>
            <person name="Anderson E."/>
            <person name="Anderson S."/>
            <person name="Arachi H."/>
            <person name="Azer M."/>
            <person name="Bachantsang P."/>
            <person name="Barry A."/>
            <person name="Bayul T."/>
            <person name="Berlin A."/>
            <person name="Bessette D."/>
            <person name="Bloom T."/>
            <person name="Bloom T."/>
            <person name="Boguslavskiy L."/>
            <person name="Bonnet C."/>
            <person name="Boukhgalter B."/>
            <person name="Bourzgui I."/>
            <person name="Brown A."/>
            <person name="Cahill P."/>
            <person name="Channer S."/>
            <person name="Cheshatsang Y."/>
            <person name="Chuda L."/>
            <person name="Citroen M."/>
            <person name="Collymore A."/>
            <person name="Cooke P."/>
            <person name="Costello M."/>
            <person name="D'Aco K."/>
            <person name="Daza R."/>
            <person name="De Haan G."/>
            <person name="DeGray S."/>
            <person name="DeMaso C."/>
            <person name="Dhargay N."/>
            <person name="Dooley K."/>
            <person name="Dooley E."/>
            <person name="Doricent M."/>
            <person name="Dorje P."/>
            <person name="Dorjee K."/>
            <person name="Dupes A."/>
            <person name="Elong R."/>
            <person name="Falk J."/>
            <person name="Farina A."/>
            <person name="Faro S."/>
            <person name="Ferguson D."/>
            <person name="Fisher S."/>
            <person name="Foley C.D."/>
            <person name="Franke A."/>
            <person name="Friedrich D."/>
            <person name="Gadbois L."/>
            <person name="Gearin G."/>
            <person name="Gearin C.R."/>
            <person name="Giannoukos G."/>
            <person name="Goode T."/>
            <person name="Graham J."/>
            <person name="Grandbois E."/>
            <person name="Grewal S."/>
            <person name="Gyaltsen K."/>
            <person name="Hafez N."/>
            <person name="Hagos B."/>
            <person name="Hall J."/>
            <person name="Henson C."/>
            <person name="Hollinger A."/>
            <person name="Honan T."/>
            <person name="Huard M.D."/>
            <person name="Hughes L."/>
            <person name="Hurhula B."/>
            <person name="Husby M.E."/>
            <person name="Kamat A."/>
            <person name="Kanga B."/>
            <person name="Kashin S."/>
            <person name="Khazanovich D."/>
            <person name="Kisner P."/>
            <person name="Lance K."/>
            <person name="Lara M."/>
            <person name="Lee W."/>
            <person name="Lennon N."/>
            <person name="Letendre F."/>
            <person name="LeVine R."/>
            <person name="Lipovsky A."/>
            <person name="Liu X."/>
            <person name="Liu J."/>
            <person name="Liu S."/>
            <person name="Lokyitsang T."/>
            <person name="Lokyitsang Y."/>
            <person name="Lubonja R."/>
            <person name="Lui A."/>
            <person name="MacDonald P."/>
            <person name="Magnisalis V."/>
            <person name="Maru K."/>
            <person name="Matthews C."/>
            <person name="McCusker W."/>
            <person name="McDonough S."/>
            <person name="Mehta T."/>
            <person name="Meldrim J."/>
            <person name="Meneus L."/>
            <person name="Mihai O."/>
            <person name="Mihalev A."/>
            <person name="Mihova T."/>
            <person name="Mittelman R."/>
            <person name="Mlenga V."/>
            <person name="Montmayeur A."/>
            <person name="Mulrain L."/>
            <person name="Navidi A."/>
            <person name="Naylor J."/>
            <person name="Negash T."/>
            <person name="Nguyen T."/>
            <person name="Nguyen N."/>
            <person name="Nicol R."/>
            <person name="Norbu C."/>
            <person name="Norbu N."/>
            <person name="Novod N."/>
            <person name="O'Neill B."/>
            <person name="Osman S."/>
            <person name="Markiewicz E."/>
            <person name="Oyono O.L."/>
            <person name="Patti C."/>
            <person name="Phunkhang P."/>
            <person name="Pierre F."/>
            <person name="Priest M."/>
            <person name="Raghuraman S."/>
            <person name="Rege F."/>
            <person name="Reyes R."/>
            <person name="Rise C."/>
            <person name="Rogov P."/>
            <person name="Ross K."/>
            <person name="Ryan E."/>
            <person name="Settipalli S."/>
            <person name="Shea T."/>
            <person name="Sherpa N."/>
            <person name="Shi L."/>
            <person name="Shih D."/>
            <person name="Sparrow T."/>
            <person name="Spaulding J."/>
            <person name="Stalker J."/>
            <person name="Stange-Thomann N."/>
            <person name="Stavropoulos S."/>
            <person name="Stone C."/>
            <person name="Strader C."/>
            <person name="Tesfaye S."/>
            <person name="Thomson T."/>
            <person name="Thoulutsang Y."/>
            <person name="Thoulutsang D."/>
            <person name="Topham K."/>
            <person name="Topping I."/>
            <person name="Tsamla T."/>
            <person name="Vassiliev H."/>
            <person name="Vo A."/>
            <person name="Wangchuk T."/>
            <person name="Wangdi T."/>
            <person name="Weiand M."/>
            <person name="Wilkinson J."/>
            <person name="Wilson A."/>
            <person name="Yadav S."/>
            <person name="Young G."/>
            <person name="Yu Q."/>
            <person name="Zembek L."/>
            <person name="Zhong D."/>
            <person name="Zimmer A."/>
            <person name="Zwirko Z."/>
            <person name="Jaffe D.B."/>
            <person name="Alvarez P."/>
            <person name="Brockman W."/>
            <person name="Butler J."/>
            <person name="Chin C."/>
            <person name="Gnerre S."/>
            <person name="MacCallum I."/>
            <person name="Graves J.A."/>
            <person name="Ponting C.P."/>
            <person name="Breen M."/>
            <person name="Samollow P.B."/>
            <person name="Lander E.S."/>
            <person name="Lindblad-Toh K."/>
        </authorList>
    </citation>
    <scope>NUCLEOTIDE SEQUENCE [LARGE SCALE GENOMIC DNA]</scope>
</reference>
<dbReference type="InterPro" id="IPR014745">
    <property type="entry name" value="MHC_II_a/b_N"/>
</dbReference>
<dbReference type="GeneTree" id="ENSGT00940000160997"/>
<evidence type="ECO:0000313" key="17">
    <source>
        <dbReference type="Proteomes" id="UP000002280"/>
    </source>
</evidence>
<dbReference type="GO" id="GO:0045622">
    <property type="term" value="P:regulation of T-helper cell differentiation"/>
    <property type="evidence" value="ECO:0007669"/>
    <property type="project" value="Ensembl"/>
</dbReference>
<evidence type="ECO:0000256" key="6">
    <source>
        <dbReference type="ARBA" id="ARBA00022989"/>
    </source>
</evidence>
<dbReference type="Gene3D" id="3.10.320.10">
    <property type="entry name" value="Class II Histocompatibility Antigen, M Beta Chain, Chain B, domain 1"/>
    <property type="match status" value="1"/>
</dbReference>
<evidence type="ECO:0000313" key="16">
    <source>
        <dbReference type="Ensembl" id="ENSMODP00000045609.1"/>
    </source>
</evidence>
<dbReference type="GO" id="GO:0002503">
    <property type="term" value="P:peptide antigen assembly with MHC class II protein complex"/>
    <property type="evidence" value="ECO:0007669"/>
    <property type="project" value="Ensembl"/>
</dbReference>
<comment type="subcellular location">
    <subcellularLocation>
        <location evidence="1">Membrane</location>
        <topology evidence="1">Single-pass type I membrane protein</topology>
    </subcellularLocation>
</comment>
<evidence type="ECO:0000256" key="10">
    <source>
        <dbReference type="ARBA" id="ARBA00023180"/>
    </source>
</evidence>
<organism evidence="16 17">
    <name type="scientific">Monodelphis domestica</name>
    <name type="common">Gray short-tailed opossum</name>
    <dbReference type="NCBI Taxonomy" id="13616"/>
    <lineage>
        <taxon>Eukaryota</taxon>
        <taxon>Metazoa</taxon>
        <taxon>Chordata</taxon>
        <taxon>Craniata</taxon>
        <taxon>Vertebrata</taxon>
        <taxon>Euteleostomi</taxon>
        <taxon>Mammalia</taxon>
        <taxon>Metatheria</taxon>
        <taxon>Didelphimorphia</taxon>
        <taxon>Didelphidae</taxon>
        <taxon>Monodelphis</taxon>
    </lineage>
</organism>
<dbReference type="Ensembl" id="ENSMODT00000053431.1">
    <property type="protein sequence ID" value="ENSMODP00000045609.1"/>
    <property type="gene ID" value="ENSMODG00000014722.3"/>
</dbReference>
<evidence type="ECO:0000259" key="15">
    <source>
        <dbReference type="PROSITE" id="PS50835"/>
    </source>
</evidence>
<evidence type="ECO:0000256" key="9">
    <source>
        <dbReference type="ARBA" id="ARBA00023157"/>
    </source>
</evidence>
<gene>
    <name evidence="16" type="primary">HLA-DRA</name>
</gene>
<dbReference type="GO" id="GO:0050890">
    <property type="term" value="P:cognition"/>
    <property type="evidence" value="ECO:0007669"/>
    <property type="project" value="Ensembl"/>
</dbReference>
<dbReference type="PANTHER" id="PTHR19944">
    <property type="entry name" value="MHC CLASS II-RELATED"/>
    <property type="match status" value="1"/>
</dbReference>
<dbReference type="InterPro" id="IPR001003">
    <property type="entry name" value="MHC_II_a_N"/>
</dbReference>
<name>A0A5F8GDW7_MONDO</name>
<dbReference type="InterPro" id="IPR050160">
    <property type="entry name" value="MHC/Immunoglobulin"/>
</dbReference>
<dbReference type="GO" id="GO:0042613">
    <property type="term" value="C:MHC class II protein complex"/>
    <property type="evidence" value="ECO:0007669"/>
    <property type="project" value="UniProtKB-KW"/>
</dbReference>
<keyword evidence="8 14" id="KW-0472">Membrane</keyword>
<keyword evidence="10" id="KW-0325">Glycoprotein</keyword>
<dbReference type="InterPro" id="IPR011162">
    <property type="entry name" value="MHC_I/II-like_Ag-recog"/>
</dbReference>
<evidence type="ECO:0000256" key="14">
    <source>
        <dbReference type="SAM" id="Phobius"/>
    </source>
</evidence>
<dbReference type="GO" id="GO:0001772">
    <property type="term" value="C:immunological synapse"/>
    <property type="evidence" value="ECO:0007669"/>
    <property type="project" value="Ensembl"/>
</dbReference>
<dbReference type="PROSITE" id="PS50835">
    <property type="entry name" value="IG_LIKE"/>
    <property type="match status" value="1"/>
</dbReference>
<keyword evidence="6 14" id="KW-1133">Transmembrane helix</keyword>
<dbReference type="InParanoid" id="A0A5F8GDW7"/>
<dbReference type="PROSITE" id="PS00290">
    <property type="entry name" value="IG_MHC"/>
    <property type="match status" value="1"/>
</dbReference>
<feature type="region of interest" description="Disordered" evidence="13">
    <location>
        <begin position="1"/>
        <end position="54"/>
    </location>
</feature>
<dbReference type="GO" id="GO:0005765">
    <property type="term" value="C:lysosomal membrane"/>
    <property type="evidence" value="ECO:0007669"/>
    <property type="project" value="Ensembl"/>
</dbReference>